<feature type="binding site" evidence="8">
    <location>
        <position position="127"/>
    </location>
    <ligand>
        <name>(2S)-2-hydroxy-3-oxobutyl phosphate</name>
        <dbReference type="ChEBI" id="CHEBI:58830"/>
    </ligand>
</feature>
<evidence type="ECO:0000313" key="10">
    <source>
        <dbReference type="Proteomes" id="UP001280897"/>
    </source>
</evidence>
<evidence type="ECO:0000256" key="5">
    <source>
        <dbReference type="ARBA" id="ARBA00022679"/>
    </source>
</evidence>
<comment type="caution">
    <text evidence="9">The sequence shown here is derived from an EMBL/GenBank/DDBJ whole genome shotgun (WGS) entry which is preliminary data.</text>
</comment>
<dbReference type="InterPro" id="IPR002180">
    <property type="entry name" value="LS/RS"/>
</dbReference>
<dbReference type="Pfam" id="PF00885">
    <property type="entry name" value="DMRL_synthase"/>
    <property type="match status" value="1"/>
</dbReference>
<evidence type="ECO:0000256" key="4">
    <source>
        <dbReference type="ARBA" id="ARBA00022619"/>
    </source>
</evidence>
<accession>A0AAP3U1V2</accession>
<comment type="function">
    <text evidence="8">Catalyzes the formation of 6,7-dimethyl-8-ribityllumazine by condensation of 5-amino-6-(D-ribitylamino)uracil with 3,4-dihydroxy-2-butanone 4-phosphate. This is the penultimate step in the biosynthesis of riboflavin.</text>
</comment>
<proteinExistence type="inferred from homology"/>
<evidence type="ECO:0000256" key="3">
    <source>
        <dbReference type="ARBA" id="ARBA00012664"/>
    </source>
</evidence>
<evidence type="ECO:0000256" key="8">
    <source>
        <dbReference type="HAMAP-Rule" id="MF_00178"/>
    </source>
</evidence>
<feature type="binding site" evidence="8">
    <location>
        <begin position="85"/>
        <end position="86"/>
    </location>
    <ligand>
        <name>(2S)-2-hydroxy-3-oxobutyl phosphate</name>
        <dbReference type="ChEBI" id="CHEBI:58830"/>
    </ligand>
</feature>
<dbReference type="PANTHER" id="PTHR21058">
    <property type="entry name" value="6,7-DIMETHYL-8-RIBITYLLUMAZINE SYNTHASE DMRL SYNTHASE LUMAZINE SYNTHASE"/>
    <property type="match status" value="1"/>
</dbReference>
<dbReference type="Proteomes" id="UP001280897">
    <property type="component" value="Unassembled WGS sequence"/>
</dbReference>
<keyword evidence="5 8" id="KW-0808">Transferase</keyword>
<organism evidence="9 10">
    <name type="scientific">Pediococcus acidilactici</name>
    <dbReference type="NCBI Taxonomy" id="1254"/>
    <lineage>
        <taxon>Bacteria</taxon>
        <taxon>Bacillati</taxon>
        <taxon>Bacillota</taxon>
        <taxon>Bacilli</taxon>
        <taxon>Lactobacillales</taxon>
        <taxon>Lactobacillaceae</taxon>
        <taxon>Pediococcus</taxon>
        <taxon>Pediococcus acidilactici group</taxon>
    </lineage>
</organism>
<dbReference type="GO" id="GO:0000906">
    <property type="term" value="F:6,7-dimethyl-8-ribityllumazine synthase activity"/>
    <property type="evidence" value="ECO:0007669"/>
    <property type="project" value="UniProtKB-UniRule"/>
</dbReference>
<dbReference type="RefSeq" id="WP_005916921.1">
    <property type="nucleotide sequence ID" value="NZ_BJMF01000002.1"/>
</dbReference>
<dbReference type="SUPFAM" id="SSF52121">
    <property type="entry name" value="Lumazine synthase"/>
    <property type="match status" value="1"/>
</dbReference>
<reference evidence="9" key="1">
    <citation type="journal article" date="2023" name="PeerJ">
        <title>Selection and evaluation of lactic acid bacteria from chicken feces in Thailand as potential probiotics.</title>
        <authorList>
            <person name="Khurajog B."/>
            <person name="Disastra Y."/>
            <person name="Lawwyne L.D."/>
            <person name="Sirichokchatchawan W."/>
            <person name="Niyomtham W."/>
            <person name="Yindee J."/>
            <person name="Hampson D.J."/>
            <person name="Prapasarakul N."/>
        </authorList>
    </citation>
    <scope>NUCLEOTIDE SEQUENCE</scope>
    <source>
        <strain evidence="9">BF9</strain>
    </source>
</reference>
<dbReference type="GeneID" id="57365887"/>
<evidence type="ECO:0000256" key="6">
    <source>
        <dbReference type="ARBA" id="ARBA00048785"/>
    </source>
</evidence>
<dbReference type="GO" id="GO:0009349">
    <property type="term" value="C:riboflavin synthase complex"/>
    <property type="evidence" value="ECO:0007669"/>
    <property type="project" value="UniProtKB-UniRule"/>
</dbReference>
<sequence>MREAYGKLNGKGKKIGIVVAKFNELVTRKLLDGAKQGLEQLGVEANNIIVYWVPGAFEIPRVVKLLSNSGKVDGIISLGAVIRGETSHYDYVCNEVSSGISQVSLNNKVPVMFGILTTDSMNQALDRAGGKSGNKGIECASGVIEMINLENELKLNK</sequence>
<dbReference type="AlphaFoldDB" id="A0AAP3U1V2"/>
<dbReference type="Gene3D" id="3.40.50.960">
    <property type="entry name" value="Lumazine/riboflavin synthase"/>
    <property type="match status" value="1"/>
</dbReference>
<evidence type="ECO:0000313" key="9">
    <source>
        <dbReference type="EMBL" id="MDV2620391.1"/>
    </source>
</evidence>
<keyword evidence="4 8" id="KW-0686">Riboflavin biosynthesis</keyword>
<protein>
    <recommendedName>
        <fullName evidence="7 8">6,7-dimethyl-8-ribityllumazine synthase</fullName>
        <shortName evidence="8">DMRL synthase</shortName>
        <shortName evidence="8">LS</shortName>
        <shortName evidence="8">Lumazine synthase</shortName>
        <ecNumber evidence="3 8">2.5.1.78</ecNumber>
    </recommendedName>
</protein>
<feature type="binding site" evidence="8">
    <location>
        <begin position="80"/>
        <end position="82"/>
    </location>
    <ligand>
        <name>5-amino-6-(D-ribitylamino)uracil</name>
        <dbReference type="ChEBI" id="CHEBI:15934"/>
    </ligand>
</feature>
<feature type="binding site" evidence="8">
    <location>
        <begin position="56"/>
        <end position="58"/>
    </location>
    <ligand>
        <name>5-amino-6-(D-ribitylamino)uracil</name>
        <dbReference type="ChEBI" id="CHEBI:15934"/>
    </ligand>
</feature>
<dbReference type="PANTHER" id="PTHR21058:SF0">
    <property type="entry name" value="6,7-DIMETHYL-8-RIBITYLLUMAZINE SYNTHASE"/>
    <property type="match status" value="1"/>
</dbReference>
<comment type="similarity">
    <text evidence="2 8">Belongs to the DMRL synthase family.</text>
</comment>
<evidence type="ECO:0000256" key="7">
    <source>
        <dbReference type="ARBA" id="ARBA00072606"/>
    </source>
</evidence>
<dbReference type="InterPro" id="IPR034964">
    <property type="entry name" value="LS"/>
</dbReference>
<feature type="active site" description="Proton donor" evidence="8">
    <location>
        <position position="88"/>
    </location>
</feature>
<evidence type="ECO:0000256" key="2">
    <source>
        <dbReference type="ARBA" id="ARBA00007424"/>
    </source>
</evidence>
<dbReference type="GO" id="GO:0009231">
    <property type="term" value="P:riboflavin biosynthetic process"/>
    <property type="evidence" value="ECO:0007669"/>
    <property type="project" value="UniProtKB-UniRule"/>
</dbReference>
<comment type="catalytic activity">
    <reaction evidence="6 8">
        <text>(2S)-2-hydroxy-3-oxobutyl phosphate + 5-amino-6-(D-ribitylamino)uracil = 6,7-dimethyl-8-(1-D-ribityl)lumazine + phosphate + 2 H2O + H(+)</text>
        <dbReference type="Rhea" id="RHEA:26152"/>
        <dbReference type="ChEBI" id="CHEBI:15377"/>
        <dbReference type="ChEBI" id="CHEBI:15378"/>
        <dbReference type="ChEBI" id="CHEBI:15934"/>
        <dbReference type="ChEBI" id="CHEBI:43474"/>
        <dbReference type="ChEBI" id="CHEBI:58201"/>
        <dbReference type="ChEBI" id="CHEBI:58830"/>
        <dbReference type="EC" id="2.5.1.78"/>
    </reaction>
</comment>
<feature type="binding site" evidence="8">
    <location>
        <position position="113"/>
    </location>
    <ligand>
        <name>5-amino-6-(D-ribitylamino)uracil</name>
        <dbReference type="ChEBI" id="CHEBI:15934"/>
    </ligand>
</feature>
<gene>
    <name evidence="8 9" type="primary">ribH</name>
    <name evidence="9" type="ORF">R0G89_01390</name>
</gene>
<dbReference type="GO" id="GO:0005829">
    <property type="term" value="C:cytosol"/>
    <property type="evidence" value="ECO:0007669"/>
    <property type="project" value="TreeGrafter"/>
</dbReference>
<evidence type="ECO:0000256" key="1">
    <source>
        <dbReference type="ARBA" id="ARBA00004917"/>
    </source>
</evidence>
<dbReference type="EMBL" id="JAWJAV010000001">
    <property type="protein sequence ID" value="MDV2620391.1"/>
    <property type="molecule type" value="Genomic_DNA"/>
</dbReference>
<dbReference type="HAMAP" id="MF_00178">
    <property type="entry name" value="Lumazine_synth"/>
    <property type="match status" value="1"/>
</dbReference>
<dbReference type="EC" id="2.5.1.78" evidence="3 8"/>
<dbReference type="FunFam" id="3.40.50.960:FF:000001">
    <property type="entry name" value="6,7-dimethyl-8-ribityllumazine synthase"/>
    <property type="match status" value="1"/>
</dbReference>
<dbReference type="InterPro" id="IPR036467">
    <property type="entry name" value="LS/RS_sf"/>
</dbReference>
<dbReference type="CDD" id="cd09209">
    <property type="entry name" value="Lumazine_synthase-I"/>
    <property type="match status" value="1"/>
</dbReference>
<reference evidence="9" key="2">
    <citation type="submission" date="2023-10" db="EMBL/GenBank/DDBJ databases">
        <authorList>
            <person name="Khurajog B."/>
        </authorList>
    </citation>
    <scope>NUCLEOTIDE SEQUENCE</scope>
    <source>
        <strain evidence="9">BF9</strain>
    </source>
</reference>
<feature type="binding site" evidence="8">
    <location>
        <position position="22"/>
    </location>
    <ligand>
        <name>5-amino-6-(D-ribitylamino)uracil</name>
        <dbReference type="ChEBI" id="CHEBI:15934"/>
    </ligand>
</feature>
<name>A0AAP3U1V2_PEDAC</name>
<comment type="pathway">
    <text evidence="1 8">Cofactor biosynthesis; riboflavin biosynthesis; riboflavin from 2-hydroxy-3-oxobutyl phosphate and 5-amino-6-(D-ribitylamino)uracil: step 1/2.</text>
</comment>
<dbReference type="NCBIfam" id="TIGR00114">
    <property type="entry name" value="lumazine-synth"/>
    <property type="match status" value="1"/>
</dbReference>